<protein>
    <submittedName>
        <fullName evidence="2">Uncharacterized protein</fullName>
    </submittedName>
</protein>
<dbReference type="PANTHER" id="PTHR34452">
    <property type="entry name" value="MYOSIN HEAVY CHAIN-RELATED PROTEIN"/>
    <property type="match status" value="1"/>
</dbReference>
<reference evidence="2" key="2">
    <citation type="journal article" date="2015" name="Data Brief">
        <title>Shoot transcriptome of the giant reed, Arundo donax.</title>
        <authorList>
            <person name="Barrero R.A."/>
            <person name="Guerrero F.D."/>
            <person name="Moolhuijzen P."/>
            <person name="Goolsby J.A."/>
            <person name="Tidwell J."/>
            <person name="Bellgard S.E."/>
            <person name="Bellgard M.I."/>
        </authorList>
    </citation>
    <scope>NUCLEOTIDE SEQUENCE</scope>
    <source>
        <tissue evidence="2">Shoot tissue taken approximately 20 cm above the soil surface</tissue>
    </source>
</reference>
<dbReference type="EMBL" id="GBRH01214162">
    <property type="protein sequence ID" value="JAD83733.1"/>
    <property type="molecule type" value="Transcribed_RNA"/>
</dbReference>
<feature type="coiled-coil region" evidence="1">
    <location>
        <begin position="391"/>
        <end position="418"/>
    </location>
</feature>
<feature type="coiled-coil region" evidence="1">
    <location>
        <begin position="247"/>
        <end position="274"/>
    </location>
</feature>
<evidence type="ECO:0000313" key="2">
    <source>
        <dbReference type="EMBL" id="JAD83733.1"/>
    </source>
</evidence>
<keyword evidence="1" id="KW-0175">Coiled coil</keyword>
<dbReference type="PANTHER" id="PTHR34452:SF1">
    <property type="entry name" value="SPORULATION-SPECIFIC PROTEIN"/>
    <property type="match status" value="1"/>
</dbReference>
<sequence>MQDSLRIAFIKEQYESKVQELKGQVFVSKKYAEEMLLKLQSALDEVETGRKNEIALAKRIEELSMKVSEMEVEMQDLSADKKELSNAYDSMMTELECTKLNLDCCNEEKQKIEVDLQECSEERNRIRVELDLIKKLLENMALTDDTTSHNNSGSCTPGTTSIGHILGDGMSESASKATPNTTEIDSGLQEGEIQDACLSSNLSRKSEDVGKFGEHEYIKSVACENLENCDREYESSVEDHLNGQNSIKDISKERKKLATDLNLFQKELERLKNENLSPLLPLDINLVDPSLSGLEMTLSQLDMANEHLRSIFPSFKELPGSGNALERVLALELELAEALQAKKKTDIFFQSSFLKQHNDEAAVFQSFRDINELIQDTIELKRRQVAVENELKEMQGRYSELSVQFAEVEGERQKLEMNLKNQTPR</sequence>
<dbReference type="AlphaFoldDB" id="A0A0A9DAL5"/>
<proteinExistence type="predicted"/>
<organism evidence="2">
    <name type="scientific">Arundo donax</name>
    <name type="common">Giant reed</name>
    <name type="synonym">Donax arundinaceus</name>
    <dbReference type="NCBI Taxonomy" id="35708"/>
    <lineage>
        <taxon>Eukaryota</taxon>
        <taxon>Viridiplantae</taxon>
        <taxon>Streptophyta</taxon>
        <taxon>Embryophyta</taxon>
        <taxon>Tracheophyta</taxon>
        <taxon>Spermatophyta</taxon>
        <taxon>Magnoliopsida</taxon>
        <taxon>Liliopsida</taxon>
        <taxon>Poales</taxon>
        <taxon>Poaceae</taxon>
        <taxon>PACMAD clade</taxon>
        <taxon>Arundinoideae</taxon>
        <taxon>Arundineae</taxon>
        <taxon>Arundo</taxon>
    </lineage>
</organism>
<feature type="coiled-coil region" evidence="1">
    <location>
        <begin position="60"/>
        <end position="129"/>
    </location>
</feature>
<evidence type="ECO:0000256" key="1">
    <source>
        <dbReference type="SAM" id="Coils"/>
    </source>
</evidence>
<name>A0A0A9DAL5_ARUDO</name>
<reference evidence="2" key="1">
    <citation type="submission" date="2014-09" db="EMBL/GenBank/DDBJ databases">
        <authorList>
            <person name="Magalhaes I.L.F."/>
            <person name="Oliveira U."/>
            <person name="Santos F.R."/>
            <person name="Vidigal T.H.D.A."/>
            <person name="Brescovit A.D."/>
            <person name="Santos A.J."/>
        </authorList>
    </citation>
    <scope>NUCLEOTIDE SEQUENCE</scope>
    <source>
        <tissue evidence="2">Shoot tissue taken approximately 20 cm above the soil surface</tissue>
    </source>
</reference>
<accession>A0A0A9DAL5</accession>